<dbReference type="SMART" id="SM00487">
    <property type="entry name" value="DEXDc"/>
    <property type="match status" value="1"/>
</dbReference>
<dbReference type="InterPro" id="IPR011545">
    <property type="entry name" value="DEAD/DEAH_box_helicase_dom"/>
</dbReference>
<evidence type="ECO:0000256" key="3">
    <source>
        <dbReference type="ARBA" id="ARBA00022771"/>
    </source>
</evidence>
<dbReference type="SUPFAM" id="SSF54495">
    <property type="entry name" value="UBC-like"/>
    <property type="match status" value="1"/>
</dbReference>
<dbReference type="InterPro" id="IPR014001">
    <property type="entry name" value="Helicase_ATP-bd"/>
</dbReference>
<evidence type="ECO:0000259" key="11">
    <source>
        <dbReference type="PROSITE" id="PS51194"/>
    </source>
</evidence>
<dbReference type="SMART" id="SM00490">
    <property type="entry name" value="HELICc"/>
    <property type="match status" value="1"/>
</dbReference>
<dbReference type="InterPro" id="IPR006575">
    <property type="entry name" value="RWD_dom"/>
</dbReference>
<dbReference type="InterPro" id="IPR001650">
    <property type="entry name" value="Helicase_C-like"/>
</dbReference>
<evidence type="ECO:0000256" key="7">
    <source>
        <dbReference type="ARBA" id="ARBA00022840"/>
    </source>
</evidence>
<dbReference type="InterPro" id="IPR027417">
    <property type="entry name" value="P-loop_NTPase"/>
</dbReference>
<keyword evidence="2" id="KW-0547">Nucleotide-binding</keyword>
<accession>A0ABM3MGK7</accession>
<feature type="zinc finger region" description="C3H1-type" evidence="8">
    <location>
        <begin position="239"/>
        <end position="266"/>
    </location>
</feature>
<organism evidence="12 13">
    <name type="scientific">Galleria mellonella</name>
    <name type="common">Greater wax moth</name>
    <dbReference type="NCBI Taxonomy" id="7137"/>
    <lineage>
        <taxon>Eukaryota</taxon>
        <taxon>Metazoa</taxon>
        <taxon>Ecdysozoa</taxon>
        <taxon>Arthropoda</taxon>
        <taxon>Hexapoda</taxon>
        <taxon>Insecta</taxon>
        <taxon>Pterygota</taxon>
        <taxon>Neoptera</taxon>
        <taxon>Endopterygota</taxon>
        <taxon>Lepidoptera</taxon>
        <taxon>Glossata</taxon>
        <taxon>Ditrysia</taxon>
        <taxon>Pyraloidea</taxon>
        <taxon>Pyralidae</taxon>
        <taxon>Galleriinae</taxon>
        <taxon>Galleria</taxon>
    </lineage>
</organism>
<dbReference type="Gene3D" id="1.20.120.1080">
    <property type="match status" value="1"/>
</dbReference>
<dbReference type="Pfam" id="PF21010">
    <property type="entry name" value="HA2_C"/>
    <property type="match status" value="1"/>
</dbReference>
<dbReference type="GeneID" id="113522221"/>
<dbReference type="InterPro" id="IPR048333">
    <property type="entry name" value="HA2_WH"/>
</dbReference>
<keyword evidence="7" id="KW-0067">ATP-binding</keyword>
<reference evidence="13" key="1">
    <citation type="submission" date="2025-08" db="UniProtKB">
        <authorList>
            <consortium name="RefSeq"/>
        </authorList>
    </citation>
    <scope>IDENTIFICATION</scope>
    <source>
        <tissue evidence="13">Whole larvae</tissue>
    </source>
</reference>
<dbReference type="SMART" id="SM00356">
    <property type="entry name" value="ZnF_C3H1"/>
    <property type="match status" value="1"/>
</dbReference>
<dbReference type="SMART" id="SM00847">
    <property type="entry name" value="HA2"/>
    <property type="match status" value="1"/>
</dbReference>
<dbReference type="InterPro" id="IPR000571">
    <property type="entry name" value="Znf_CCCH"/>
</dbReference>
<dbReference type="InterPro" id="IPR059023">
    <property type="entry name" value="RNA_hel_CTD"/>
</dbReference>
<evidence type="ECO:0000256" key="1">
    <source>
        <dbReference type="ARBA" id="ARBA00022723"/>
    </source>
</evidence>
<dbReference type="GO" id="GO:0004386">
    <property type="term" value="F:helicase activity"/>
    <property type="evidence" value="ECO:0007669"/>
    <property type="project" value="UniProtKB-KW"/>
</dbReference>
<keyword evidence="6 8" id="KW-0862">Zinc</keyword>
<dbReference type="InterPro" id="IPR007502">
    <property type="entry name" value="Helicase-assoc_dom"/>
</dbReference>
<dbReference type="Gene3D" id="3.40.50.300">
    <property type="entry name" value="P-loop containing nucleotide triphosphate hydrolases"/>
    <property type="match status" value="2"/>
</dbReference>
<dbReference type="Pfam" id="PF05773">
    <property type="entry name" value="RWD"/>
    <property type="match status" value="1"/>
</dbReference>
<dbReference type="SUPFAM" id="SSF90229">
    <property type="entry name" value="CCCH zinc finger"/>
    <property type="match status" value="1"/>
</dbReference>
<feature type="domain" description="Helicase ATP-binding" evidence="10">
    <location>
        <begin position="448"/>
        <end position="618"/>
    </location>
</feature>
<name>A0ABM3MGK7_GALME</name>
<keyword evidence="5 13" id="KW-0347">Helicase</keyword>
<evidence type="ECO:0000256" key="6">
    <source>
        <dbReference type="ARBA" id="ARBA00022833"/>
    </source>
</evidence>
<dbReference type="Gene3D" id="3.10.110.10">
    <property type="entry name" value="Ubiquitin Conjugating Enzyme"/>
    <property type="match status" value="1"/>
</dbReference>
<evidence type="ECO:0000313" key="12">
    <source>
        <dbReference type="Proteomes" id="UP001652740"/>
    </source>
</evidence>
<dbReference type="PROSITE" id="PS50103">
    <property type="entry name" value="ZF_C3H1"/>
    <property type="match status" value="1"/>
</dbReference>
<keyword evidence="3 8" id="KW-0863">Zinc-finger</keyword>
<dbReference type="PROSITE" id="PS51194">
    <property type="entry name" value="HELICASE_CTER"/>
    <property type="match status" value="1"/>
</dbReference>
<dbReference type="InterPro" id="IPR036855">
    <property type="entry name" value="Znf_CCCH_sf"/>
</dbReference>
<feature type="domain" description="Helicase C-terminal" evidence="11">
    <location>
        <begin position="719"/>
        <end position="899"/>
    </location>
</feature>
<sequence>MDYQSRQLAEDFFLREPVDARIRKPKDDTKEESHPNLKVEMQTIRLNSDSQKLVLDTLRYIHGPDFKLDSASLYKDKGTNLSNRYWMERGNLVVRGGCDYSLNVKPDIETSEARLRAFALAKLEKYNFLKPHCAEALELAAENVDKALEILFYKYFKVDPQDKPNDVPSIAELLEMRMDERAVLESIYDTSFKIKENDVWSVKLNLDYITKQYENKDVELPKKTHNIHYNKNYNSNIKPKSKEVCKLYLKSPCRFGDKCKFLHENKVQEIKTKDIVKESEKITYELEIRFPEDTAYPYQPPLLFFKPEIPTKTIPELACLKITAKLLEEAKTLAQDGIPSIYSLVELLNNEDEILNFLKFDTRTFPALSDTLFPQLLENPNSHKENLPSHYKKGQDKNNRNNVNFEEILKENKEIAKRWLDKRDNSRYNKMMADRRKLPAWKMKNDILNAIKKSQVIVITGETGCGKSTQVPQYILDDWLANFNKDGPEHAEIICTQPRRISAIGVADRVADERVEKTGQIVGYQIRLESKVSSKTRLTFCTTGILLRRLEYDPQLKSVTHILVDEVHERSEESDFLLFILRDLIKVRKDLTVILMSATLNAELFSDYFDKVPVLEIPGRTFPVEQLFLEDIMEITNYVLEENGPYARKTKKGDKDKRQDLETELETCDVRAESNEPPKQSIRDENLSVAQVIARYPRCSKTTCKNLHLMDTEKINLDLVEHVLTYIVNGDHKWPREGAILIFLPGIAEIMSLHDQLANSPIFSRKKGNYLLVPLHSTLSSEEQSLVFKKPQAGVRKIVLSTNIAETSVTIDDCVFVIDCGRMKEKRFDSNRNMESLDLVWVSRANAKQRRGRAGRVMPGVCVHLYTSHRYNYHILEQPVPEIHRIPLEQLLLKVKILPLFKNMSVHEVLGKTIEPPSKSNIDGALSRLQDVGALDKSFALTALGKHLAALPVDVRIGKLMLFGAIFCCVDSALTMAACLSYKSPFVAPFGKKSEADAKRREFACSNSDQLTTLKAYRKWQQAMKNSTHAALTFANENYLSHKTLLMLADIKHQLLGLLASIGFVPDMPDLRRKMRKDSVANLTGEELNTNGNNDKLLAAILCAALYPNVVKVLTPEKSFHMQAGGAIPRQPTADELKFKTKSDGYVALHPSSINSNVGYFASPYLVYQEKVKTSRVFIRECSMVPQLPLVLFSGRNLSVELHNGTFIVSLEDGWIMFQVEQHEVAEMLKTIRVELINLLEEKINDPSLNLLHYEKGNRIIKTIVQVISND</sequence>
<evidence type="ECO:0000256" key="8">
    <source>
        <dbReference type="PROSITE-ProRule" id="PRU00723"/>
    </source>
</evidence>
<evidence type="ECO:0000256" key="2">
    <source>
        <dbReference type="ARBA" id="ARBA00022741"/>
    </source>
</evidence>
<dbReference type="RefSeq" id="XP_052750294.1">
    <property type="nucleotide sequence ID" value="XM_052894334.1"/>
</dbReference>
<proteinExistence type="predicted"/>
<evidence type="ECO:0000256" key="4">
    <source>
        <dbReference type="ARBA" id="ARBA00022801"/>
    </source>
</evidence>
<evidence type="ECO:0000256" key="5">
    <source>
        <dbReference type="ARBA" id="ARBA00022806"/>
    </source>
</evidence>
<evidence type="ECO:0000259" key="10">
    <source>
        <dbReference type="PROSITE" id="PS51192"/>
    </source>
</evidence>
<dbReference type="PROSITE" id="PS51192">
    <property type="entry name" value="HELICASE_ATP_BIND_1"/>
    <property type="match status" value="1"/>
</dbReference>
<dbReference type="InterPro" id="IPR011709">
    <property type="entry name" value="DEAD-box_helicase_OB_fold"/>
</dbReference>
<dbReference type="Pfam" id="PF00271">
    <property type="entry name" value="Helicase_C"/>
    <property type="match status" value="1"/>
</dbReference>
<dbReference type="Pfam" id="PF07717">
    <property type="entry name" value="OB_NTP_bind"/>
    <property type="match status" value="1"/>
</dbReference>
<evidence type="ECO:0000313" key="13">
    <source>
        <dbReference type="RefSeq" id="XP_052750294.1"/>
    </source>
</evidence>
<dbReference type="CDD" id="cd18791">
    <property type="entry name" value="SF2_C_RHA"/>
    <property type="match status" value="1"/>
</dbReference>
<dbReference type="Pfam" id="PF26026">
    <property type="entry name" value="RNA_hel_CTD"/>
    <property type="match status" value="1"/>
</dbReference>
<dbReference type="SUPFAM" id="SSF52540">
    <property type="entry name" value="P-loop containing nucleoside triphosphate hydrolases"/>
    <property type="match status" value="1"/>
</dbReference>
<dbReference type="Pfam" id="PF04408">
    <property type="entry name" value="WHD_HA2"/>
    <property type="match status" value="1"/>
</dbReference>
<dbReference type="InterPro" id="IPR016135">
    <property type="entry name" value="UBQ-conjugating_enzyme/RWD"/>
</dbReference>
<dbReference type="Proteomes" id="UP001652740">
    <property type="component" value="Unplaced"/>
</dbReference>
<dbReference type="PANTHER" id="PTHR18934">
    <property type="entry name" value="ATP-DEPENDENT RNA HELICASE"/>
    <property type="match status" value="1"/>
</dbReference>
<evidence type="ECO:0000259" key="9">
    <source>
        <dbReference type="PROSITE" id="PS50103"/>
    </source>
</evidence>
<dbReference type="Pfam" id="PF00270">
    <property type="entry name" value="DEAD"/>
    <property type="match status" value="1"/>
</dbReference>
<keyword evidence="4" id="KW-0378">Hydrolase</keyword>
<feature type="domain" description="C3H1-type" evidence="9">
    <location>
        <begin position="239"/>
        <end position="266"/>
    </location>
</feature>
<keyword evidence="1 8" id="KW-0479">Metal-binding</keyword>
<dbReference type="PANTHER" id="PTHR18934:SF145">
    <property type="entry name" value="ATP-DEPENDENT RNA HELICASE DHX57-RELATED"/>
    <property type="match status" value="1"/>
</dbReference>
<gene>
    <name evidence="13" type="primary">LOC113522221</name>
</gene>
<protein>
    <submittedName>
        <fullName evidence="13">ATP-dependent RNA helicase DHX57</fullName>
    </submittedName>
</protein>
<keyword evidence="12" id="KW-1185">Reference proteome</keyword>